<evidence type="ECO:0000259" key="6">
    <source>
        <dbReference type="SMART" id="SM00363"/>
    </source>
</evidence>
<dbReference type="InterPro" id="IPR020103">
    <property type="entry name" value="PsdUridine_synth_cat_dom_sf"/>
</dbReference>
<reference evidence="8" key="1">
    <citation type="submission" date="2016-12" db="EMBL/GenBank/DDBJ databases">
        <title>Comparative genomics of four Isosphaeraceae planctomycetes: a common pool of plasmids and glycoside hydrolase genes.</title>
        <authorList>
            <person name="Ivanova A."/>
        </authorList>
    </citation>
    <scope>NUCLEOTIDE SEQUENCE [LARGE SCALE GENOMIC DNA]</scope>
    <source>
        <strain evidence="8">PX4</strain>
    </source>
</reference>
<dbReference type="STRING" id="1387353.BSF38_02622"/>
<dbReference type="Proteomes" id="UP000186309">
    <property type="component" value="Chromosome"/>
</dbReference>
<dbReference type="InterPro" id="IPR006224">
    <property type="entry name" value="PsdUridine_synth_RluA-like_CS"/>
</dbReference>
<feature type="domain" description="RNA-binding S4" evidence="6">
    <location>
        <begin position="3"/>
        <end position="66"/>
    </location>
</feature>
<accession>A0A1U7CQD3</accession>
<comment type="similarity">
    <text evidence="1 5">Belongs to the pseudouridine synthase RluA family.</text>
</comment>
<dbReference type="PANTHER" id="PTHR21600">
    <property type="entry name" value="MITOCHONDRIAL RNA PSEUDOURIDINE SYNTHASE"/>
    <property type="match status" value="1"/>
</dbReference>
<dbReference type="InterPro" id="IPR006145">
    <property type="entry name" value="PsdUridine_synth_RsuA/RluA"/>
</dbReference>
<dbReference type="SUPFAM" id="SSF55120">
    <property type="entry name" value="Pseudouridine synthase"/>
    <property type="match status" value="1"/>
</dbReference>
<dbReference type="InterPro" id="IPR002942">
    <property type="entry name" value="S4_RNA-bd"/>
</dbReference>
<dbReference type="OrthoDB" id="9784108at2"/>
<dbReference type="GO" id="GO:0003723">
    <property type="term" value="F:RNA binding"/>
    <property type="evidence" value="ECO:0007669"/>
    <property type="project" value="UniProtKB-KW"/>
</dbReference>
<dbReference type="InterPro" id="IPR006225">
    <property type="entry name" value="PsdUridine_synth_RluC/D"/>
</dbReference>
<gene>
    <name evidence="7" type="primary">rluD_2</name>
    <name evidence="7" type="ORF">BSF38_02622</name>
</gene>
<dbReference type="EMBL" id="CP019082">
    <property type="protein sequence ID" value="APW61118.1"/>
    <property type="molecule type" value="Genomic_DNA"/>
</dbReference>
<dbReference type="AlphaFoldDB" id="A0A1U7CQD3"/>
<name>A0A1U7CQD3_9BACT</name>
<evidence type="ECO:0000256" key="2">
    <source>
        <dbReference type="ARBA" id="ARBA00023235"/>
    </source>
</evidence>
<keyword evidence="8" id="KW-1185">Reference proteome</keyword>
<evidence type="ECO:0000256" key="3">
    <source>
        <dbReference type="PIRSR" id="PIRSR606225-1"/>
    </source>
</evidence>
<dbReference type="Gene3D" id="3.30.2350.10">
    <property type="entry name" value="Pseudouridine synthase"/>
    <property type="match status" value="1"/>
</dbReference>
<evidence type="ECO:0000256" key="4">
    <source>
        <dbReference type="PROSITE-ProRule" id="PRU00182"/>
    </source>
</evidence>
<dbReference type="NCBIfam" id="TIGR00005">
    <property type="entry name" value="rluA_subfam"/>
    <property type="match status" value="1"/>
</dbReference>
<dbReference type="KEGG" id="pbor:BSF38_02622"/>
<keyword evidence="2 5" id="KW-0413">Isomerase</keyword>
<dbReference type="CDD" id="cd00165">
    <property type="entry name" value="S4"/>
    <property type="match status" value="1"/>
</dbReference>
<evidence type="ECO:0000256" key="5">
    <source>
        <dbReference type="RuleBase" id="RU362028"/>
    </source>
</evidence>
<dbReference type="EC" id="5.4.99.-" evidence="5"/>
<dbReference type="PANTHER" id="PTHR21600:SF87">
    <property type="entry name" value="RNA PSEUDOURIDYLATE SYNTHASE DOMAIN-CONTAINING PROTEIN 1"/>
    <property type="match status" value="1"/>
</dbReference>
<dbReference type="GO" id="GO:0120159">
    <property type="term" value="F:rRNA pseudouridine synthase activity"/>
    <property type="evidence" value="ECO:0007669"/>
    <property type="project" value="UniProtKB-ARBA"/>
</dbReference>
<dbReference type="PROSITE" id="PS01129">
    <property type="entry name" value="PSI_RLU"/>
    <property type="match status" value="1"/>
</dbReference>
<dbReference type="InterPro" id="IPR050188">
    <property type="entry name" value="RluA_PseudoU_synthase"/>
</dbReference>
<keyword evidence="4" id="KW-0694">RNA-binding</keyword>
<dbReference type="GO" id="GO:0000455">
    <property type="term" value="P:enzyme-directed rRNA pseudouridine synthesis"/>
    <property type="evidence" value="ECO:0007669"/>
    <property type="project" value="TreeGrafter"/>
</dbReference>
<protein>
    <recommendedName>
        <fullName evidence="5">Pseudouridine synthase</fullName>
        <ecNumber evidence="5">5.4.99.-</ecNumber>
    </recommendedName>
</protein>
<dbReference type="Pfam" id="PF01479">
    <property type="entry name" value="S4"/>
    <property type="match status" value="1"/>
</dbReference>
<evidence type="ECO:0000313" key="8">
    <source>
        <dbReference type="Proteomes" id="UP000186309"/>
    </source>
</evidence>
<comment type="function">
    <text evidence="5">Responsible for synthesis of pseudouridine from uracil.</text>
</comment>
<dbReference type="Gene3D" id="3.10.290.10">
    <property type="entry name" value="RNA-binding S4 domain"/>
    <property type="match status" value="1"/>
</dbReference>
<dbReference type="SMART" id="SM00363">
    <property type="entry name" value="S4"/>
    <property type="match status" value="1"/>
</dbReference>
<evidence type="ECO:0000313" key="7">
    <source>
        <dbReference type="EMBL" id="APW61118.1"/>
    </source>
</evidence>
<sequence>MKNRLDKLVAEQFKLSRRGAREAILRGQIDVAGERRLDPADEIEAGEELSYHPNRPRPEVAARNLRVLYEDRDILIIDKPTGLLCQPTQARERDTLLERAGRYLAKKRGVDRPYVGVVHRIDQQTSGVILVVISPRALRPFQNLFRTHTIERSYLAVVEGVFLTPSGRIDLALVGDAGDGRRGTAREPGEGTPATTHFQVVESYGRAASLVALRLETGRTHQIRIHLAAIGHPVVGDAVYGRRGRAVFPIRFPRQALHAEALGFIHPLSGQPIRVESPLPADYVALIDELKHKFGVTRVASAD</sequence>
<dbReference type="PROSITE" id="PS50889">
    <property type="entry name" value="S4"/>
    <property type="match status" value="1"/>
</dbReference>
<organism evidence="7 8">
    <name type="scientific">Paludisphaera borealis</name>
    <dbReference type="NCBI Taxonomy" id="1387353"/>
    <lineage>
        <taxon>Bacteria</taxon>
        <taxon>Pseudomonadati</taxon>
        <taxon>Planctomycetota</taxon>
        <taxon>Planctomycetia</taxon>
        <taxon>Isosphaerales</taxon>
        <taxon>Isosphaeraceae</taxon>
        <taxon>Paludisphaera</taxon>
    </lineage>
</organism>
<dbReference type="Pfam" id="PF00849">
    <property type="entry name" value="PseudoU_synth_2"/>
    <property type="match status" value="1"/>
</dbReference>
<dbReference type="InterPro" id="IPR036986">
    <property type="entry name" value="S4_RNA-bd_sf"/>
</dbReference>
<feature type="active site" evidence="3">
    <location>
        <position position="122"/>
    </location>
</feature>
<proteinExistence type="inferred from homology"/>
<dbReference type="SUPFAM" id="SSF55174">
    <property type="entry name" value="Alpha-L RNA-binding motif"/>
    <property type="match status" value="1"/>
</dbReference>
<evidence type="ECO:0000256" key="1">
    <source>
        <dbReference type="ARBA" id="ARBA00010876"/>
    </source>
</evidence>
<comment type="catalytic activity">
    <reaction evidence="5">
        <text>a uridine in RNA = a pseudouridine in RNA</text>
        <dbReference type="Rhea" id="RHEA:48348"/>
        <dbReference type="Rhea" id="RHEA-COMP:12068"/>
        <dbReference type="Rhea" id="RHEA-COMP:12069"/>
        <dbReference type="ChEBI" id="CHEBI:65314"/>
        <dbReference type="ChEBI" id="CHEBI:65315"/>
    </reaction>
</comment>
<dbReference type="CDD" id="cd02869">
    <property type="entry name" value="PseudoU_synth_RluA_like"/>
    <property type="match status" value="1"/>
</dbReference>